<comment type="similarity">
    <text evidence="4">Belongs to the transketolase family. DXPS subfamily.</text>
</comment>
<keyword evidence="11" id="KW-0786">Thiamine pyrophosphate</keyword>
<keyword evidence="12" id="KW-0414">Isoprene biosynthesis</keyword>
<evidence type="ECO:0000256" key="13">
    <source>
        <dbReference type="SAM" id="MobiDB-lite"/>
    </source>
</evidence>
<dbReference type="Gene3D" id="3.40.50.920">
    <property type="match status" value="1"/>
</dbReference>
<dbReference type="GO" id="GO:0009228">
    <property type="term" value="P:thiamine biosynthetic process"/>
    <property type="evidence" value="ECO:0007669"/>
    <property type="project" value="UniProtKB-KW"/>
</dbReference>
<dbReference type="PROSITE" id="PS00802">
    <property type="entry name" value="TRANSKETOLASE_2"/>
    <property type="match status" value="1"/>
</dbReference>
<feature type="chain" id="PRO_5004888266" description="1-deoxy-D-xylulose-5-phosphate synthase" evidence="14">
    <location>
        <begin position="26"/>
        <end position="1145"/>
    </location>
</feature>
<evidence type="ECO:0000256" key="6">
    <source>
        <dbReference type="ARBA" id="ARBA00013150"/>
    </source>
</evidence>
<name>W7AQH1_9APIC</name>
<dbReference type="GO" id="GO:0046872">
    <property type="term" value="F:metal ion binding"/>
    <property type="evidence" value="ECO:0007669"/>
    <property type="project" value="UniProtKB-KW"/>
</dbReference>
<keyword evidence="8" id="KW-0479">Metal-binding</keyword>
<feature type="signal peptide" evidence="14">
    <location>
        <begin position="1"/>
        <end position="25"/>
    </location>
</feature>
<comment type="cofactor">
    <cofactor evidence="1">
        <name>Mg(2+)</name>
        <dbReference type="ChEBI" id="CHEBI:18420"/>
    </cofactor>
</comment>
<keyword evidence="17" id="KW-1185">Reference proteome</keyword>
<organism evidence="16 17">
    <name type="scientific">Plasmodium inui San Antonio 1</name>
    <dbReference type="NCBI Taxonomy" id="1237626"/>
    <lineage>
        <taxon>Eukaryota</taxon>
        <taxon>Sar</taxon>
        <taxon>Alveolata</taxon>
        <taxon>Apicomplexa</taxon>
        <taxon>Aconoidasida</taxon>
        <taxon>Haemosporida</taxon>
        <taxon>Plasmodiidae</taxon>
        <taxon>Plasmodium</taxon>
        <taxon>Plasmodium (Plasmodium)</taxon>
    </lineage>
</organism>
<comment type="pathway">
    <text evidence="3">Metabolic intermediate biosynthesis; 1-deoxy-D-xylulose 5-phosphate biosynthesis; 1-deoxy-D-xylulose 5-phosphate from D-glyceraldehyde 3-phosphate and pyruvate: step 1/1.</text>
</comment>
<keyword evidence="9" id="KW-0460">Magnesium</keyword>
<dbReference type="PANTHER" id="PTHR43322">
    <property type="entry name" value="1-D-DEOXYXYLULOSE 5-PHOSPHATE SYNTHASE-RELATED"/>
    <property type="match status" value="1"/>
</dbReference>
<dbReference type="Proteomes" id="UP000030640">
    <property type="component" value="Unassembled WGS sequence"/>
</dbReference>
<evidence type="ECO:0000256" key="10">
    <source>
        <dbReference type="ARBA" id="ARBA00022977"/>
    </source>
</evidence>
<feature type="compositionally biased region" description="Basic and acidic residues" evidence="13">
    <location>
        <begin position="955"/>
        <end position="968"/>
    </location>
</feature>
<feature type="region of interest" description="Disordered" evidence="13">
    <location>
        <begin position="235"/>
        <end position="259"/>
    </location>
</feature>
<keyword evidence="10" id="KW-0784">Thiamine biosynthesis</keyword>
<evidence type="ECO:0000259" key="15">
    <source>
        <dbReference type="SMART" id="SM00861"/>
    </source>
</evidence>
<dbReference type="GO" id="GO:0016114">
    <property type="term" value="P:terpenoid biosynthetic process"/>
    <property type="evidence" value="ECO:0007669"/>
    <property type="project" value="InterPro"/>
</dbReference>
<dbReference type="InterPro" id="IPR005477">
    <property type="entry name" value="Dxylulose-5-P_synthase"/>
</dbReference>
<dbReference type="CDD" id="cd07033">
    <property type="entry name" value="TPP_PYR_DXS_TK_like"/>
    <property type="match status" value="1"/>
</dbReference>
<dbReference type="InterPro" id="IPR005475">
    <property type="entry name" value="Transketolase-like_Pyr-bd"/>
</dbReference>
<dbReference type="Gene3D" id="3.40.50.970">
    <property type="match status" value="2"/>
</dbReference>
<gene>
    <name evidence="16" type="ORF">C922_01861</name>
</gene>
<dbReference type="OrthoDB" id="10266385at2759"/>
<dbReference type="Pfam" id="PF02780">
    <property type="entry name" value="Transketolase_C"/>
    <property type="match status" value="1"/>
</dbReference>
<dbReference type="InterPro" id="IPR009014">
    <property type="entry name" value="Transketo_C/PFOR_II"/>
</dbReference>
<dbReference type="GeneID" id="20037135"/>
<evidence type="ECO:0000256" key="12">
    <source>
        <dbReference type="ARBA" id="ARBA00023229"/>
    </source>
</evidence>
<dbReference type="InterPro" id="IPR033248">
    <property type="entry name" value="Transketolase_C"/>
</dbReference>
<evidence type="ECO:0000313" key="17">
    <source>
        <dbReference type="Proteomes" id="UP000030640"/>
    </source>
</evidence>
<keyword evidence="7" id="KW-0808">Transferase</keyword>
<dbReference type="Pfam" id="PF13292">
    <property type="entry name" value="DXP_synthase_N"/>
    <property type="match status" value="2"/>
</dbReference>
<dbReference type="VEuPathDB" id="PlasmoDB:C922_01861"/>
<dbReference type="UniPathway" id="UPA00064">
    <property type="reaction ID" value="UER00091"/>
</dbReference>
<dbReference type="InterPro" id="IPR029061">
    <property type="entry name" value="THDP-binding"/>
</dbReference>
<dbReference type="RefSeq" id="XP_008815686.1">
    <property type="nucleotide sequence ID" value="XM_008817464.1"/>
</dbReference>
<evidence type="ECO:0000256" key="9">
    <source>
        <dbReference type="ARBA" id="ARBA00022842"/>
    </source>
</evidence>
<evidence type="ECO:0000256" key="8">
    <source>
        <dbReference type="ARBA" id="ARBA00022723"/>
    </source>
</evidence>
<dbReference type="PANTHER" id="PTHR43322:SF5">
    <property type="entry name" value="1-DEOXY-D-XYLULOSE-5-PHOSPHATE SYNTHASE, CHLOROPLASTIC"/>
    <property type="match status" value="1"/>
</dbReference>
<evidence type="ECO:0000256" key="2">
    <source>
        <dbReference type="ARBA" id="ARBA00001964"/>
    </source>
</evidence>
<keyword evidence="14" id="KW-0732">Signal</keyword>
<feature type="domain" description="Transketolase-like pyrimidine-binding" evidence="15">
    <location>
        <begin position="769"/>
        <end position="934"/>
    </location>
</feature>
<evidence type="ECO:0000256" key="5">
    <source>
        <dbReference type="ARBA" id="ARBA00011738"/>
    </source>
</evidence>
<evidence type="ECO:0000256" key="1">
    <source>
        <dbReference type="ARBA" id="ARBA00001946"/>
    </source>
</evidence>
<evidence type="ECO:0000256" key="14">
    <source>
        <dbReference type="SAM" id="SignalP"/>
    </source>
</evidence>
<dbReference type="SMART" id="SM00861">
    <property type="entry name" value="Transket_pyr"/>
    <property type="match status" value="1"/>
</dbReference>
<dbReference type="EMBL" id="KI965465">
    <property type="protein sequence ID" value="EUD67676.1"/>
    <property type="molecule type" value="Genomic_DNA"/>
</dbReference>
<evidence type="ECO:0000256" key="3">
    <source>
        <dbReference type="ARBA" id="ARBA00004980"/>
    </source>
</evidence>
<evidence type="ECO:0000313" key="16">
    <source>
        <dbReference type="EMBL" id="EUD67676.1"/>
    </source>
</evidence>
<dbReference type="InterPro" id="IPR020826">
    <property type="entry name" value="Transketolase_BS"/>
</dbReference>
<accession>W7AQH1</accession>
<dbReference type="SUPFAM" id="SSF52922">
    <property type="entry name" value="TK C-terminal domain-like"/>
    <property type="match status" value="1"/>
</dbReference>
<comment type="cofactor">
    <cofactor evidence="2">
        <name>thiamine diphosphate</name>
        <dbReference type="ChEBI" id="CHEBI:58937"/>
    </cofactor>
</comment>
<comment type="subunit">
    <text evidence="5">Homodimer.</text>
</comment>
<feature type="region of interest" description="Disordered" evidence="13">
    <location>
        <begin position="955"/>
        <end position="982"/>
    </location>
</feature>
<feature type="region of interest" description="Disordered" evidence="13">
    <location>
        <begin position="732"/>
        <end position="761"/>
    </location>
</feature>
<dbReference type="GO" id="GO:0008661">
    <property type="term" value="F:1-deoxy-D-xylulose-5-phosphate synthase activity"/>
    <property type="evidence" value="ECO:0007669"/>
    <property type="project" value="UniProtKB-EC"/>
</dbReference>
<dbReference type="AlphaFoldDB" id="W7AQH1"/>
<proteinExistence type="inferred from homology"/>
<dbReference type="Pfam" id="PF02779">
    <property type="entry name" value="Transket_pyr"/>
    <property type="match status" value="1"/>
</dbReference>
<evidence type="ECO:0000256" key="11">
    <source>
        <dbReference type="ARBA" id="ARBA00023052"/>
    </source>
</evidence>
<protein>
    <recommendedName>
        <fullName evidence="6">1-deoxy-D-xylulose-5-phosphate synthase</fullName>
        <ecNumber evidence="6">2.2.1.7</ecNumber>
    </recommendedName>
</protein>
<evidence type="ECO:0000256" key="4">
    <source>
        <dbReference type="ARBA" id="ARBA00011081"/>
    </source>
</evidence>
<dbReference type="EC" id="2.2.1.7" evidence="6"/>
<sequence>MLMVTSSLLFLFALIITSMYVSLNATSGKCEVSRNVKYLKQLNRITTKKHYLCKFFKDSFPCFFGISGYDPNGNSGRLLKRDATQWNQLKIKNEICLRGRHCNEVEAERVRQERAVQEGKNPPHDDQSIDSLKGATQWCIQNGYRYSANANQNSRGGISGSSRHAPTPKPLNVFFINYTNLKQLRQLKQLKKLQKYGLRKGDGFITGKATFLHTCEGNPPGDYSTTATLGKKLFSVKNEDRQTGREPQLTGGNEKSDDVKDPTNLNALFDQINSYIDVKKYKDTYGEEIYNHIVKLYVHRDVPENYEQLFFIEPTEKSVALEVDKYDDHQFEKLIREEFQRNGVLINNISKDYYGRKNIKKILKILSYLPLLNLINNPSDLKKLKKEYLPLLAHELKMFIFFMVNITGGHFSAGLSLLEVQLLLLYLFDQPHEDVIYDIGHQAYVHKILTGRKLLFLSLRQKKGICGFLNTFESTYDKFGAGHSSTALSAIQGFYEADWQISQKRSIAQSEEKEAHPDEEKKNISFIQPGEGDTIHAGQNHHAGHPNGGGTTQKSAYPGRNNSVDHLNKVHIAIIGDGGLTGGMALEALNYISFLNSKVLIIYNDNGQVSLPTNAPSISGHRPIGSISDHLRSFLTSRSGEGDSHHSTGSGKNNIFENLNYDYVQVQNGNNTEALFNTLSSFKEGNMKRATVLHVCTSKTSEFINTRAPITVMHSIKKNEIFPFNVDTLSSDGRDVASPGPSPHDQSDRTHGGKCNSGTAQQDKMFSKKTFTDVYTEEMLTYLERDKNIIFISPAMLGGSGLVKISEKYPNNVYDVGIAEQHAVTFATAMAMNKSLKIHLSIYSTFMQRAYDQIIHDLNLQKVPLKVIVGRSGLIGEDGATHQGIYDLTLLGALNNACIISPSNQVDLKKALKFCYHDVNRSVFVRLPRINTFTEEYLQRYFRIGVQPQGGENVGRGDDIWRSGEVGREGPNTGENPPNDDMQTFFGKARIIKMTREEKKPSQGGKNKVAIFNMGSMLFNVLNAIEEIEKDHFLSSKFSFSIIDMIFLNPMDKRIIDYVIEENKHDVHITYEDNTVGGFSTHFNNYLIEKNYISRHQLSVHNIYLPNHPIEHATYMEQHVDVKMDSCSLQNRIKSFLQGEVSVSN</sequence>
<dbReference type="SUPFAM" id="SSF52518">
    <property type="entry name" value="Thiamin diphosphate-binding fold (THDP-binding)"/>
    <property type="match status" value="2"/>
</dbReference>
<evidence type="ECO:0000256" key="7">
    <source>
        <dbReference type="ARBA" id="ARBA00022679"/>
    </source>
</evidence>
<reference evidence="16 17" key="1">
    <citation type="submission" date="2013-02" db="EMBL/GenBank/DDBJ databases">
        <title>The Genome Sequence of Plasmodium inui San Antonio 1.</title>
        <authorList>
            <consortium name="The Broad Institute Genome Sequencing Platform"/>
            <consortium name="The Broad Institute Genome Sequencing Center for Infectious Disease"/>
            <person name="Neafsey D."/>
            <person name="Cheeseman I."/>
            <person name="Volkman S."/>
            <person name="Adams J."/>
            <person name="Walker B."/>
            <person name="Young S.K."/>
            <person name="Zeng Q."/>
            <person name="Gargeya S."/>
            <person name="Fitzgerald M."/>
            <person name="Haas B."/>
            <person name="Abouelleil A."/>
            <person name="Alvarado L."/>
            <person name="Arachchi H.M."/>
            <person name="Berlin A.M."/>
            <person name="Chapman S.B."/>
            <person name="Dewar J."/>
            <person name="Goldberg J."/>
            <person name="Griggs A."/>
            <person name="Gujja S."/>
            <person name="Hansen M."/>
            <person name="Howarth C."/>
            <person name="Imamovic A."/>
            <person name="Larimer J."/>
            <person name="McCowan C."/>
            <person name="Murphy C."/>
            <person name="Neiman D."/>
            <person name="Pearson M."/>
            <person name="Priest M."/>
            <person name="Roberts A."/>
            <person name="Saif S."/>
            <person name="Shea T."/>
            <person name="Sisk P."/>
            <person name="Sykes S."/>
            <person name="Wortman J."/>
            <person name="Nusbaum C."/>
            <person name="Birren B."/>
        </authorList>
    </citation>
    <scope>NUCLEOTIDE SEQUENCE [LARGE SCALE GENOMIC DNA]</scope>
    <source>
        <strain evidence="16 17">San Antonio 1</strain>
    </source>
</reference>
<feature type="region of interest" description="Disordered" evidence="13">
    <location>
        <begin position="528"/>
        <end position="557"/>
    </location>
</feature>